<reference evidence="2 3" key="1">
    <citation type="journal article" date="2024" name="Commun. Biol.">
        <title>Comparative genomic analysis of thermophilic fungi reveals convergent evolutionary adaptations and gene losses.</title>
        <authorList>
            <person name="Steindorff A.S."/>
            <person name="Aguilar-Pontes M.V."/>
            <person name="Robinson A.J."/>
            <person name="Andreopoulos B."/>
            <person name="LaButti K."/>
            <person name="Kuo A."/>
            <person name="Mondo S."/>
            <person name="Riley R."/>
            <person name="Otillar R."/>
            <person name="Haridas S."/>
            <person name="Lipzen A."/>
            <person name="Grimwood J."/>
            <person name="Schmutz J."/>
            <person name="Clum A."/>
            <person name="Reid I.D."/>
            <person name="Moisan M.C."/>
            <person name="Butler G."/>
            <person name="Nguyen T.T.M."/>
            <person name="Dewar K."/>
            <person name="Conant G."/>
            <person name="Drula E."/>
            <person name="Henrissat B."/>
            <person name="Hansel C."/>
            <person name="Singer S."/>
            <person name="Hutchinson M.I."/>
            <person name="de Vries R.P."/>
            <person name="Natvig D.O."/>
            <person name="Powell A.J."/>
            <person name="Tsang A."/>
            <person name="Grigoriev I.V."/>
        </authorList>
    </citation>
    <scope>NUCLEOTIDE SEQUENCE [LARGE SCALE GENOMIC DNA]</scope>
    <source>
        <strain evidence="2 3">CBS 494.80</strain>
    </source>
</reference>
<dbReference type="Proteomes" id="UP001595075">
    <property type="component" value="Unassembled WGS sequence"/>
</dbReference>
<dbReference type="PANTHER" id="PTHR37540:SF5">
    <property type="entry name" value="TRANSCRIPTION FACTOR DOMAIN-CONTAINING PROTEIN"/>
    <property type="match status" value="1"/>
</dbReference>
<evidence type="ECO:0000313" key="3">
    <source>
        <dbReference type="Proteomes" id="UP001595075"/>
    </source>
</evidence>
<protein>
    <submittedName>
        <fullName evidence="2">Uncharacterized protein</fullName>
    </submittedName>
</protein>
<evidence type="ECO:0000313" key="2">
    <source>
        <dbReference type="EMBL" id="KAL2059805.1"/>
    </source>
</evidence>
<feature type="region of interest" description="Disordered" evidence="1">
    <location>
        <begin position="71"/>
        <end position="102"/>
    </location>
</feature>
<sequence>MPRRLVFVPTDEAGTIQSAERQLIRRHCMQQKNKKTDSRRSIREAARAASLHDPENHELSCIVSSPLVPVASTTNSTHSHSKSHARERPKQMLSEASSRRSIIPSPPPSDWALFQFPGNLEVSSQKLMHQCFIRNPIRDPLCPFKLFGISIDFDQDPFWCFRLLASDELCFHAILVLNSSSNDRLLQKPLSKTTYRHLRDTLPILNKRLAEKEAFKDDLILYVVGILASISILFRDYDAAKIHAIGLSEIIRLRGGISAIDQNPLIKFAIDRLNFSSMLVTNSWKPIYDGAIWEKPLFSNETYDVCRSRTMMYIDTVIDSNLAVVFHTLRCTTILLNKHYYNQTPVDGKFLQECLGFIHTKLIELEGQLGTHLSECLHLGMMTFLATTFRIPGLYELPYSKSLSNKLQVAYFNIKDSIPDLQSGLDIWLIFVYLISADIIDSSWTELCSQATRGLSWDEIKLQLKEVMWIDTFHDDLGKMAVQKCSAL</sequence>
<comment type="caution">
    <text evidence="2">The sequence shown here is derived from an EMBL/GenBank/DDBJ whole genome shotgun (WGS) entry which is preliminary data.</text>
</comment>
<name>A0ABR4BQ10_9HELO</name>
<gene>
    <name evidence="2" type="ORF">VTL71DRAFT_10189</name>
</gene>
<evidence type="ECO:0000256" key="1">
    <source>
        <dbReference type="SAM" id="MobiDB-lite"/>
    </source>
</evidence>
<organism evidence="2 3">
    <name type="scientific">Oculimacula yallundae</name>
    <dbReference type="NCBI Taxonomy" id="86028"/>
    <lineage>
        <taxon>Eukaryota</taxon>
        <taxon>Fungi</taxon>
        <taxon>Dikarya</taxon>
        <taxon>Ascomycota</taxon>
        <taxon>Pezizomycotina</taxon>
        <taxon>Leotiomycetes</taxon>
        <taxon>Helotiales</taxon>
        <taxon>Ploettnerulaceae</taxon>
        <taxon>Oculimacula</taxon>
    </lineage>
</organism>
<dbReference type="PANTHER" id="PTHR37540">
    <property type="entry name" value="TRANSCRIPTION FACTOR (ACR-2), PUTATIVE-RELATED-RELATED"/>
    <property type="match status" value="1"/>
</dbReference>
<accession>A0ABR4BQ10</accession>
<keyword evidence="3" id="KW-1185">Reference proteome</keyword>
<proteinExistence type="predicted"/>
<dbReference type="EMBL" id="JAZHXI010000026">
    <property type="protein sequence ID" value="KAL2059805.1"/>
    <property type="molecule type" value="Genomic_DNA"/>
</dbReference>